<protein>
    <recommendedName>
        <fullName evidence="1">PIN domain-containing protein</fullName>
    </recommendedName>
</protein>
<dbReference type="Gene3D" id="3.40.50.1010">
    <property type="entry name" value="5'-nuclease"/>
    <property type="match status" value="1"/>
</dbReference>
<feature type="domain" description="PIN" evidence="1">
    <location>
        <begin position="1"/>
        <end position="116"/>
    </location>
</feature>
<dbReference type="STRING" id="1802597.A2Z24_02925"/>
<comment type="caution">
    <text evidence="2">The sequence shown here is derived from an EMBL/GenBank/DDBJ whole genome shotgun (WGS) entry which is preliminary data.</text>
</comment>
<dbReference type="SUPFAM" id="SSF88723">
    <property type="entry name" value="PIN domain-like"/>
    <property type="match status" value="1"/>
</dbReference>
<sequence length="123" mass="14505">MYLVIDAHALLWHLEDSPRLSNRARKVIDAAERIYIPTIVLLEVCNILEKRKEQDKFLEILERLLTQRKFIVYPLSTEVVKEFIKIEKQEIHDRIIVATANLLDAAIITKDPEISKIYPRVIW</sequence>
<evidence type="ECO:0000313" key="3">
    <source>
        <dbReference type="Proteomes" id="UP000177588"/>
    </source>
</evidence>
<dbReference type="InterPro" id="IPR029060">
    <property type="entry name" value="PIN-like_dom_sf"/>
</dbReference>
<name>A0A1G1WCJ6_9BACT</name>
<organism evidence="2 3">
    <name type="scientific">Candidatus Woykebacteria bacterium RBG_16_44_10</name>
    <dbReference type="NCBI Taxonomy" id="1802597"/>
    <lineage>
        <taxon>Bacteria</taxon>
        <taxon>Candidatus Woykeibacteriota</taxon>
    </lineage>
</organism>
<dbReference type="PANTHER" id="PTHR39664">
    <property type="match status" value="1"/>
</dbReference>
<proteinExistence type="predicted"/>
<gene>
    <name evidence="2" type="ORF">A2Z24_02925</name>
</gene>
<dbReference type="InterPro" id="IPR002716">
    <property type="entry name" value="PIN_dom"/>
</dbReference>
<accession>A0A1G1WCJ6</accession>
<dbReference type="EMBL" id="MHCT01000029">
    <property type="protein sequence ID" value="OGY25418.1"/>
    <property type="molecule type" value="Genomic_DNA"/>
</dbReference>
<reference evidence="2 3" key="1">
    <citation type="journal article" date="2016" name="Nat. Commun.">
        <title>Thousands of microbial genomes shed light on interconnected biogeochemical processes in an aquifer system.</title>
        <authorList>
            <person name="Anantharaman K."/>
            <person name="Brown C.T."/>
            <person name="Hug L.A."/>
            <person name="Sharon I."/>
            <person name="Castelle C.J."/>
            <person name="Probst A.J."/>
            <person name="Thomas B.C."/>
            <person name="Singh A."/>
            <person name="Wilkins M.J."/>
            <person name="Karaoz U."/>
            <person name="Brodie E.L."/>
            <person name="Williams K.H."/>
            <person name="Hubbard S.S."/>
            <person name="Banfield J.F."/>
        </authorList>
    </citation>
    <scope>NUCLEOTIDE SEQUENCE [LARGE SCALE GENOMIC DNA]</scope>
</reference>
<dbReference type="SMART" id="SM00670">
    <property type="entry name" value="PINc"/>
    <property type="match status" value="1"/>
</dbReference>
<dbReference type="Pfam" id="PF01850">
    <property type="entry name" value="PIN"/>
    <property type="match status" value="1"/>
</dbReference>
<dbReference type="AlphaFoldDB" id="A0A1G1WCJ6"/>
<dbReference type="PANTHER" id="PTHR39664:SF2">
    <property type="entry name" value="NUCLEIC ACID-BINDING PROTEIN, CONTAINING PIN DOMAIN-RELATED"/>
    <property type="match status" value="1"/>
</dbReference>
<evidence type="ECO:0000313" key="2">
    <source>
        <dbReference type="EMBL" id="OGY25418.1"/>
    </source>
</evidence>
<dbReference type="Proteomes" id="UP000177588">
    <property type="component" value="Unassembled WGS sequence"/>
</dbReference>
<evidence type="ECO:0000259" key="1">
    <source>
        <dbReference type="SMART" id="SM00670"/>
    </source>
</evidence>